<dbReference type="AlphaFoldDB" id="A0A5B7GF42"/>
<comment type="caution">
    <text evidence="2">The sequence shown here is derived from an EMBL/GenBank/DDBJ whole genome shotgun (WGS) entry which is preliminary data.</text>
</comment>
<evidence type="ECO:0000313" key="3">
    <source>
        <dbReference type="Proteomes" id="UP000324222"/>
    </source>
</evidence>
<proteinExistence type="predicted"/>
<name>A0A5B7GF42_PORTR</name>
<sequence length="89" mass="9114">MVSVSPGRDCEAVTRGEVLARVATSLLEERLTPAPPKPAVSVAAAPRRQGGSHSSKTPAPRGRTPATTRPPTLGGGVAFCHSIPTCCLN</sequence>
<keyword evidence="3" id="KW-1185">Reference proteome</keyword>
<evidence type="ECO:0000256" key="1">
    <source>
        <dbReference type="SAM" id="MobiDB-lite"/>
    </source>
</evidence>
<feature type="compositionally biased region" description="Low complexity" evidence="1">
    <location>
        <begin position="57"/>
        <end position="72"/>
    </location>
</feature>
<feature type="region of interest" description="Disordered" evidence="1">
    <location>
        <begin position="29"/>
        <end position="75"/>
    </location>
</feature>
<dbReference type="EMBL" id="VSRR010013427">
    <property type="protein sequence ID" value="MPC55778.1"/>
    <property type="molecule type" value="Genomic_DNA"/>
</dbReference>
<accession>A0A5B7GF42</accession>
<evidence type="ECO:0000313" key="2">
    <source>
        <dbReference type="EMBL" id="MPC55778.1"/>
    </source>
</evidence>
<gene>
    <name evidence="2" type="ORF">E2C01_049721</name>
</gene>
<protein>
    <submittedName>
        <fullName evidence="2">Uncharacterized protein</fullName>
    </submittedName>
</protein>
<organism evidence="2 3">
    <name type="scientific">Portunus trituberculatus</name>
    <name type="common">Swimming crab</name>
    <name type="synonym">Neptunus trituberculatus</name>
    <dbReference type="NCBI Taxonomy" id="210409"/>
    <lineage>
        <taxon>Eukaryota</taxon>
        <taxon>Metazoa</taxon>
        <taxon>Ecdysozoa</taxon>
        <taxon>Arthropoda</taxon>
        <taxon>Crustacea</taxon>
        <taxon>Multicrustacea</taxon>
        <taxon>Malacostraca</taxon>
        <taxon>Eumalacostraca</taxon>
        <taxon>Eucarida</taxon>
        <taxon>Decapoda</taxon>
        <taxon>Pleocyemata</taxon>
        <taxon>Brachyura</taxon>
        <taxon>Eubrachyura</taxon>
        <taxon>Portunoidea</taxon>
        <taxon>Portunidae</taxon>
        <taxon>Portuninae</taxon>
        <taxon>Portunus</taxon>
    </lineage>
</organism>
<reference evidence="2 3" key="1">
    <citation type="submission" date="2019-05" db="EMBL/GenBank/DDBJ databases">
        <title>Another draft genome of Portunus trituberculatus and its Hox gene families provides insights of decapod evolution.</title>
        <authorList>
            <person name="Jeong J.-H."/>
            <person name="Song I."/>
            <person name="Kim S."/>
            <person name="Choi T."/>
            <person name="Kim D."/>
            <person name="Ryu S."/>
            <person name="Kim W."/>
        </authorList>
    </citation>
    <scope>NUCLEOTIDE SEQUENCE [LARGE SCALE GENOMIC DNA]</scope>
    <source>
        <tissue evidence="2">Muscle</tissue>
    </source>
</reference>
<dbReference type="Proteomes" id="UP000324222">
    <property type="component" value="Unassembled WGS sequence"/>
</dbReference>